<sequence>MRVGALVLPLLLAGCGGPGGEPEANRSVVLLGNDNELIVPVPDGANASNAVETTALAVKLAPDGLAVGPAGGVREAQFGMARAAVMPIVTGALGDPLEQIDNQECGAGALGVASFRDGLGLYFQGDRFVGWDLDGGDGGRFATAGGIGIGATRKQLEAAGPVTVEDSTLGIEFSAGGMSGLLSARDSGGTVTNLWAGTTCIAR</sequence>
<evidence type="ECO:0000313" key="1">
    <source>
        <dbReference type="EMBL" id="MDT8758655.1"/>
    </source>
</evidence>
<accession>A0ABU3N282</accession>
<dbReference type="PROSITE" id="PS51257">
    <property type="entry name" value="PROKAR_LIPOPROTEIN"/>
    <property type="match status" value="1"/>
</dbReference>
<dbReference type="EMBL" id="JALMLT010000002">
    <property type="protein sequence ID" value="MDT8758655.1"/>
    <property type="molecule type" value="Genomic_DNA"/>
</dbReference>
<protein>
    <submittedName>
        <fullName evidence="1">Uncharacterized protein</fullName>
    </submittedName>
</protein>
<comment type="caution">
    <text evidence="1">The sequence shown here is derived from an EMBL/GenBank/DDBJ whole genome shotgun (WGS) entry which is preliminary data.</text>
</comment>
<organism evidence="1">
    <name type="scientific">Sphingomonas psychrotolerans</name>
    <dbReference type="NCBI Taxonomy" id="1327635"/>
    <lineage>
        <taxon>Bacteria</taxon>
        <taxon>Pseudomonadati</taxon>
        <taxon>Pseudomonadota</taxon>
        <taxon>Alphaproteobacteria</taxon>
        <taxon>Sphingomonadales</taxon>
        <taxon>Sphingomonadaceae</taxon>
        <taxon>Sphingomonas</taxon>
    </lineage>
</organism>
<name>A0ABU3N282_9SPHN</name>
<proteinExistence type="predicted"/>
<gene>
    <name evidence="1" type="ORF">MZO42_08090</name>
</gene>
<reference evidence="1" key="1">
    <citation type="submission" date="2022-04" db="EMBL/GenBank/DDBJ databases">
        <title>Tomato heritable bacteria conferring resistance against bacterial wilt.</title>
        <authorList>
            <person name="Yin J."/>
        </authorList>
    </citation>
    <scope>NUCLEOTIDE SEQUENCE</scope>
    <source>
        <strain evidence="1">Cra20</strain>
    </source>
</reference>